<name>A0A4P9VXB6_9FUNG</name>
<keyword evidence="3" id="KW-1185">Reference proteome</keyword>
<reference evidence="3" key="1">
    <citation type="journal article" date="2018" name="Nat. Microbiol.">
        <title>Leveraging single-cell genomics to expand the fungal tree of life.</title>
        <authorList>
            <person name="Ahrendt S.R."/>
            <person name="Quandt C.A."/>
            <person name="Ciobanu D."/>
            <person name="Clum A."/>
            <person name="Salamov A."/>
            <person name="Andreopoulos B."/>
            <person name="Cheng J.F."/>
            <person name="Woyke T."/>
            <person name="Pelin A."/>
            <person name="Henrissat B."/>
            <person name="Reynolds N.K."/>
            <person name="Benny G.L."/>
            <person name="Smith M.E."/>
            <person name="James T.Y."/>
            <person name="Grigoriev I.V."/>
        </authorList>
    </citation>
    <scope>NUCLEOTIDE SEQUENCE [LARGE SCALE GENOMIC DNA]</scope>
</reference>
<dbReference type="AlphaFoldDB" id="A0A4P9VXB6"/>
<evidence type="ECO:0000313" key="3">
    <source>
        <dbReference type="Proteomes" id="UP000269721"/>
    </source>
</evidence>
<dbReference type="Proteomes" id="UP000269721">
    <property type="component" value="Unassembled WGS sequence"/>
</dbReference>
<organism evidence="2 3">
    <name type="scientific">Blyttiomyces helicus</name>
    <dbReference type="NCBI Taxonomy" id="388810"/>
    <lineage>
        <taxon>Eukaryota</taxon>
        <taxon>Fungi</taxon>
        <taxon>Fungi incertae sedis</taxon>
        <taxon>Chytridiomycota</taxon>
        <taxon>Chytridiomycota incertae sedis</taxon>
        <taxon>Chytridiomycetes</taxon>
        <taxon>Chytridiomycetes incertae sedis</taxon>
        <taxon>Blyttiomyces</taxon>
    </lineage>
</organism>
<gene>
    <name evidence="2" type="ORF">BDK51DRAFT_26180</name>
</gene>
<evidence type="ECO:0000256" key="1">
    <source>
        <dbReference type="SAM" id="MobiDB-lite"/>
    </source>
</evidence>
<proteinExistence type="predicted"/>
<evidence type="ECO:0000313" key="2">
    <source>
        <dbReference type="EMBL" id="RKO82930.1"/>
    </source>
</evidence>
<protein>
    <submittedName>
        <fullName evidence="2">Uncharacterized protein</fullName>
    </submittedName>
</protein>
<sequence length="230" mass="25572">MWINIHVAVGAEGDAQTFGDTYPRKRRGCAEKSCEFFWRRLNIRPDAVEHFSLRGRPPKKANIGLSEVRGWFTKENRSSAEQRRVLPQRRNVDNGLRGRITGVHPSAPPLQLSCYSYFSTVDAGVPKAPTQSTEWIIDRRSITTAENYSESESRAAPPGDDVEAQGEGRLRGARGGAAAHMEIHYWQLSVAQTLVGIKPTPFLESKVECAGITAIGYLSTELGDFRLNRS</sequence>
<feature type="region of interest" description="Disordered" evidence="1">
    <location>
        <begin position="146"/>
        <end position="167"/>
    </location>
</feature>
<accession>A0A4P9VXB6</accession>
<dbReference type="EMBL" id="ML001898">
    <property type="protein sequence ID" value="RKO82930.1"/>
    <property type="molecule type" value="Genomic_DNA"/>
</dbReference>